<organism evidence="1 2">
    <name type="scientific">BD1-7 clade bacterium</name>
    <dbReference type="NCBI Taxonomy" id="2029982"/>
    <lineage>
        <taxon>Bacteria</taxon>
        <taxon>Pseudomonadati</taxon>
        <taxon>Pseudomonadota</taxon>
        <taxon>Gammaproteobacteria</taxon>
        <taxon>Cellvibrionales</taxon>
        <taxon>Spongiibacteraceae</taxon>
        <taxon>BD1-7 clade</taxon>
    </lineage>
</organism>
<protein>
    <submittedName>
        <fullName evidence="1">Uncharacterized protein</fullName>
    </submittedName>
</protein>
<name>A0A5S9QSL6_9GAMM</name>
<evidence type="ECO:0000313" key="2">
    <source>
        <dbReference type="Proteomes" id="UP000441399"/>
    </source>
</evidence>
<gene>
    <name evidence="1" type="ORF">OPDIPICF_02511</name>
</gene>
<proteinExistence type="predicted"/>
<evidence type="ECO:0000313" key="1">
    <source>
        <dbReference type="EMBL" id="CAA0121843.1"/>
    </source>
</evidence>
<keyword evidence="2" id="KW-1185">Reference proteome</keyword>
<sequence length="46" mass="5012">MWLVSCRAVLQATNSTFGSAKSSVDYSTGKLRKPCLDKGYSVLRAD</sequence>
<dbReference type="EMBL" id="CACSIO010000045">
    <property type="protein sequence ID" value="CAA0121843.1"/>
    <property type="molecule type" value="Genomic_DNA"/>
</dbReference>
<accession>A0A5S9QSL6</accession>
<dbReference type="AlphaFoldDB" id="A0A5S9QSL6"/>
<dbReference type="Proteomes" id="UP000441399">
    <property type="component" value="Unassembled WGS sequence"/>
</dbReference>
<reference evidence="1 2" key="1">
    <citation type="submission" date="2019-11" db="EMBL/GenBank/DDBJ databases">
        <authorList>
            <person name="Holert J."/>
        </authorList>
    </citation>
    <scope>NUCLEOTIDE SEQUENCE [LARGE SCALE GENOMIC DNA]</scope>
    <source>
        <strain evidence="1">SB11_3</strain>
    </source>
</reference>